<dbReference type="RefSeq" id="WP_254572136.1">
    <property type="nucleotide sequence ID" value="NZ_CP098502.1"/>
</dbReference>
<accession>A0ABY5DUU9</accession>
<sequence>MPAAARARIATITRRGTVVATAGLACAAALLAPAPSRAAAPAADCSALGISGSVDVWTVVGPPGAFWLENIGFDGRGGMWVSELTQNRLVRFDSRRRQGPGIPVASPGASLLGPGGLMYVLSGDSPANVVPGGGGGAVLRFDPASQSPALTPFAAGLDMVNGAAFDPAGNLYVADTIHPGLVKLRPDGTREEAFTAATQIAGADGIAYADGELYVTQFSDPASGIARVPLDDPAVHTTLTQLSPPPAIPQLPDDAAIGPDGALYVAVNTGALVRIDRTTGASCVVAHTGGPVDSVRFASGFPPYDGARDAFLTSEDGRIRHVRLSGLPAAPGTSAPPAARPAMRVSVTPGRVHRGRAVTLHVTVRSAATACRRGVRVRVGRRVAVTDAAGRARLRVRFGTIGTRTVGAARTGCRAARVTLRVVR</sequence>
<reference evidence="2 3" key="1">
    <citation type="submission" date="2022-06" db="EMBL/GenBank/DDBJ databases">
        <title>Paraconexibacter antarcticus.</title>
        <authorList>
            <person name="Kim C.S."/>
        </authorList>
    </citation>
    <scope>NUCLEOTIDE SEQUENCE [LARGE SCALE GENOMIC DNA]</scope>
    <source>
        <strain evidence="2 3">02-257</strain>
    </source>
</reference>
<dbReference type="PANTHER" id="PTHR40274">
    <property type="entry name" value="VIRGINIAMYCIN B LYASE"/>
    <property type="match status" value="1"/>
</dbReference>
<evidence type="ECO:0000313" key="3">
    <source>
        <dbReference type="Proteomes" id="UP001056035"/>
    </source>
</evidence>
<organism evidence="2 3">
    <name type="scientific">Paraconexibacter antarcticus</name>
    <dbReference type="NCBI Taxonomy" id="2949664"/>
    <lineage>
        <taxon>Bacteria</taxon>
        <taxon>Bacillati</taxon>
        <taxon>Actinomycetota</taxon>
        <taxon>Thermoleophilia</taxon>
        <taxon>Solirubrobacterales</taxon>
        <taxon>Paraconexibacteraceae</taxon>
        <taxon>Paraconexibacter</taxon>
    </lineage>
</organism>
<gene>
    <name evidence="2" type="ORF">NBH00_04385</name>
</gene>
<dbReference type="PANTHER" id="PTHR40274:SF3">
    <property type="entry name" value="VIRGINIAMYCIN B LYASE"/>
    <property type="match status" value="1"/>
</dbReference>
<dbReference type="SUPFAM" id="SSF63829">
    <property type="entry name" value="Calcium-dependent phosphotriesterase"/>
    <property type="match status" value="1"/>
</dbReference>
<dbReference type="InterPro" id="IPR006311">
    <property type="entry name" value="TAT_signal"/>
</dbReference>
<feature type="chain" id="PRO_5047076061" description="Sugar lactone lactonase YvrE" evidence="1">
    <location>
        <begin position="39"/>
        <end position="424"/>
    </location>
</feature>
<dbReference type="Proteomes" id="UP001056035">
    <property type="component" value="Chromosome"/>
</dbReference>
<dbReference type="PROSITE" id="PS51318">
    <property type="entry name" value="TAT"/>
    <property type="match status" value="1"/>
</dbReference>
<name>A0ABY5DUU9_9ACTN</name>
<dbReference type="EMBL" id="CP098502">
    <property type="protein sequence ID" value="UTI65456.1"/>
    <property type="molecule type" value="Genomic_DNA"/>
</dbReference>
<dbReference type="InterPro" id="IPR011042">
    <property type="entry name" value="6-blade_b-propeller_TolB-like"/>
</dbReference>
<dbReference type="Pfam" id="PF20067">
    <property type="entry name" value="SSL_N"/>
    <property type="match status" value="1"/>
</dbReference>
<dbReference type="InterPro" id="IPR051344">
    <property type="entry name" value="Vgb"/>
</dbReference>
<dbReference type="PROSITE" id="PS51257">
    <property type="entry name" value="PROKAR_LIPOPROTEIN"/>
    <property type="match status" value="1"/>
</dbReference>
<evidence type="ECO:0000313" key="2">
    <source>
        <dbReference type="EMBL" id="UTI65456.1"/>
    </source>
</evidence>
<protein>
    <recommendedName>
        <fullName evidence="4">Sugar lactone lactonase YvrE</fullName>
    </recommendedName>
</protein>
<feature type="signal peptide" evidence="1">
    <location>
        <begin position="1"/>
        <end position="38"/>
    </location>
</feature>
<proteinExistence type="predicted"/>
<keyword evidence="3" id="KW-1185">Reference proteome</keyword>
<evidence type="ECO:0008006" key="4">
    <source>
        <dbReference type="Google" id="ProtNLM"/>
    </source>
</evidence>
<evidence type="ECO:0000256" key="1">
    <source>
        <dbReference type="SAM" id="SignalP"/>
    </source>
</evidence>
<dbReference type="Gene3D" id="2.120.10.30">
    <property type="entry name" value="TolB, C-terminal domain"/>
    <property type="match status" value="1"/>
</dbReference>
<keyword evidence="1" id="KW-0732">Signal</keyword>